<evidence type="ECO:0000313" key="2">
    <source>
        <dbReference type="EMBL" id="EHI59880.1"/>
    </source>
</evidence>
<dbReference type="PATRIC" id="fig|742737.3.peg.2142"/>
<dbReference type="Proteomes" id="UP000005384">
    <property type="component" value="Unassembled WGS sequence"/>
</dbReference>
<name>G5IF41_9FIRM</name>
<dbReference type="InterPro" id="IPR032489">
    <property type="entry name" value="DUF5048"/>
</dbReference>
<keyword evidence="3" id="KW-1185">Reference proteome</keyword>
<evidence type="ECO:0000313" key="3">
    <source>
        <dbReference type="Proteomes" id="UP000005384"/>
    </source>
</evidence>
<evidence type="ECO:0000259" key="1">
    <source>
        <dbReference type="Pfam" id="PF16467"/>
    </source>
</evidence>
<dbReference type="Pfam" id="PF16467">
    <property type="entry name" value="DUF5048"/>
    <property type="match status" value="1"/>
</dbReference>
<dbReference type="RefSeq" id="WP_006780098.1">
    <property type="nucleotide sequence ID" value="NZ_CP040506.1"/>
</dbReference>
<dbReference type="EMBL" id="ADLN01000043">
    <property type="protein sequence ID" value="EHI59880.1"/>
    <property type="molecule type" value="Genomic_DNA"/>
</dbReference>
<dbReference type="HOGENOM" id="CLU_466031_0_0_9"/>
<comment type="caution">
    <text evidence="2">The sequence shown here is derived from an EMBL/GenBank/DDBJ whole genome shotgun (WGS) entry which is preliminary data.</text>
</comment>
<sequence>MNISNNADFRLIQQTPKDVFVKVELLNKQFKILESLNTNLISDNLNVDSESKQRRTYSCNLHVTNSSFVVGEDRKIWLDKYIRIYYGIKSIRTGDITWWLIGTFTYIDMNYTYNSTDNTLSLSCGDLMSDYDGTKDGVIGGYSITIPAGQDIRESVIALIKEAGITRYTVEDIGKEIPYDLEFSDSVTYCDVWSKICELYDSWEFFFSPDGTFIWREIPTGYTEPCVMDDTVLQEIYVNESLNTSFSGIYNVTEVWGKVLELDKNDRYAESSTFSDGNYHIELEGVTSLDYLNHLDRIAINICSDSPAGAGVSINGLEPLPIVNDDGSAILDGRMKADTTYVFSYRRNLGGTIRNCLYLLGQYQAYAVYEETNPECPFSTPRLGYEIRRRETYEQLYSDDLCYNQAEYLTYQTTAMMDTVTLDLLIVPWLDVNQKISYTPKSTGVTSQYMIKNLSWSTLNGTMTLTLYRFLESFSYVKNKISARDRRIS</sequence>
<feature type="domain" description="DUF5048" evidence="1">
    <location>
        <begin position="375"/>
        <end position="474"/>
    </location>
</feature>
<dbReference type="AlphaFoldDB" id="G5IF41"/>
<reference evidence="2 3" key="1">
    <citation type="submission" date="2011-08" db="EMBL/GenBank/DDBJ databases">
        <title>The Genome Sequence of Clostridium hathewayi WAL-18680.</title>
        <authorList>
            <consortium name="The Broad Institute Genome Sequencing Platform"/>
            <person name="Earl A."/>
            <person name="Ward D."/>
            <person name="Feldgarden M."/>
            <person name="Gevers D."/>
            <person name="Finegold S.M."/>
            <person name="Summanen P.H."/>
            <person name="Molitoris D.R."/>
            <person name="Song M."/>
            <person name="Daigneault M."/>
            <person name="Allen-Vercoe E."/>
            <person name="Young S.K."/>
            <person name="Zeng Q."/>
            <person name="Gargeya S."/>
            <person name="Fitzgerald M."/>
            <person name="Haas B."/>
            <person name="Abouelleil A."/>
            <person name="Alvarado L."/>
            <person name="Arachchi H.M."/>
            <person name="Berlin A."/>
            <person name="Brown A."/>
            <person name="Chapman S.B."/>
            <person name="Chen Z."/>
            <person name="Dunbar C."/>
            <person name="Freedman E."/>
            <person name="Gearin G."/>
            <person name="Gellesch M."/>
            <person name="Goldberg J."/>
            <person name="Griggs A."/>
            <person name="Gujja S."/>
            <person name="Heiman D."/>
            <person name="Howarth C."/>
            <person name="Larson L."/>
            <person name="Lui A."/>
            <person name="MacDonald P.J.P."/>
            <person name="Montmayeur A."/>
            <person name="Murphy C."/>
            <person name="Neiman D."/>
            <person name="Pearson M."/>
            <person name="Priest M."/>
            <person name="Roberts A."/>
            <person name="Saif S."/>
            <person name="Shea T."/>
            <person name="Shenoy N."/>
            <person name="Sisk P."/>
            <person name="Stolte C."/>
            <person name="Sykes S."/>
            <person name="Wortman J."/>
            <person name="Nusbaum C."/>
            <person name="Birren B."/>
        </authorList>
    </citation>
    <scope>NUCLEOTIDE SEQUENCE [LARGE SCALE GENOMIC DNA]</scope>
    <source>
        <strain evidence="2 3">WAL-18680</strain>
    </source>
</reference>
<dbReference type="OrthoDB" id="2540929at2"/>
<proteinExistence type="predicted"/>
<gene>
    <name evidence="2" type="ORF">HMPREF9473_02118</name>
</gene>
<accession>G5IF41</accession>
<protein>
    <recommendedName>
        <fullName evidence="1">DUF5048 domain-containing protein</fullName>
    </recommendedName>
</protein>
<organism evidence="2 3">
    <name type="scientific">Hungatella hathewayi WAL-18680</name>
    <dbReference type="NCBI Taxonomy" id="742737"/>
    <lineage>
        <taxon>Bacteria</taxon>
        <taxon>Bacillati</taxon>
        <taxon>Bacillota</taxon>
        <taxon>Clostridia</taxon>
        <taxon>Lachnospirales</taxon>
        <taxon>Lachnospiraceae</taxon>
        <taxon>Hungatella</taxon>
    </lineage>
</organism>